<name>A0A101JFR9_CHLLI</name>
<dbReference type="Proteomes" id="UP000053937">
    <property type="component" value="Unassembled WGS sequence"/>
</dbReference>
<dbReference type="Gene3D" id="1.10.260.40">
    <property type="entry name" value="lambda repressor-like DNA-binding domains"/>
    <property type="match status" value="1"/>
</dbReference>
<dbReference type="PROSITE" id="PS50943">
    <property type="entry name" value="HTH_CROC1"/>
    <property type="match status" value="1"/>
</dbReference>
<keyword evidence="3" id="KW-1185">Reference proteome</keyword>
<comment type="caution">
    <text evidence="2">The sequence shown here is derived from an EMBL/GenBank/DDBJ whole genome shotgun (WGS) entry which is preliminary data.</text>
</comment>
<organism evidence="2 3">
    <name type="scientific">Chlorobium limicola</name>
    <dbReference type="NCBI Taxonomy" id="1092"/>
    <lineage>
        <taxon>Bacteria</taxon>
        <taxon>Pseudomonadati</taxon>
        <taxon>Chlorobiota</taxon>
        <taxon>Chlorobiia</taxon>
        <taxon>Chlorobiales</taxon>
        <taxon>Chlorobiaceae</taxon>
        <taxon>Chlorobium/Pelodictyon group</taxon>
        <taxon>Chlorobium</taxon>
    </lineage>
</organism>
<reference evidence="2 3" key="1">
    <citation type="submission" date="2015-10" db="EMBL/GenBank/DDBJ databases">
        <title>Draft Genome Sequence of Chlorobium limicola strain Frasassi Growing under Artificial Lighting in the Frasassi Cave System.</title>
        <authorList>
            <person name="Mansor M."/>
            <person name="Macalady J."/>
        </authorList>
    </citation>
    <scope>NUCLEOTIDE SEQUENCE [LARGE SCALE GENOMIC DNA]</scope>
    <source>
        <strain evidence="2 3">Frasassi</strain>
    </source>
</reference>
<dbReference type="RefSeq" id="WP_059139136.1">
    <property type="nucleotide sequence ID" value="NZ_JAAXUX010000003.1"/>
</dbReference>
<dbReference type="InterPro" id="IPR013435">
    <property type="entry name" value="Mobile_mystery_prot_A"/>
</dbReference>
<dbReference type="SUPFAM" id="SSF47413">
    <property type="entry name" value="lambda repressor-like DNA-binding domains"/>
    <property type="match status" value="1"/>
</dbReference>
<dbReference type="GO" id="GO:0003677">
    <property type="term" value="F:DNA binding"/>
    <property type="evidence" value="ECO:0007669"/>
    <property type="project" value="InterPro"/>
</dbReference>
<feature type="domain" description="HTH cro/C1-type" evidence="1">
    <location>
        <begin position="32"/>
        <end position="89"/>
    </location>
</feature>
<dbReference type="CDD" id="cd00093">
    <property type="entry name" value="HTH_XRE"/>
    <property type="match status" value="1"/>
</dbReference>
<dbReference type="InterPro" id="IPR010982">
    <property type="entry name" value="Lambda_DNA-bd_dom_sf"/>
</dbReference>
<dbReference type="NCBIfam" id="TIGR02612">
    <property type="entry name" value="mob_myst_A"/>
    <property type="match status" value="1"/>
</dbReference>
<accession>A0A101JFR9</accession>
<sequence length="152" mass="17447">MKDRSLQREHLNEKMLAFYSAGTVSFPPTGWIHAIRTALGMSMQQLGKRLGVTKQNIQNIELREKDGAITIKSLRELGIALDMRLVYGFVPNDGTLDALVDRKARELAEKIVRRTAQSMRLEAQENSAERIEKAIRERAEEIKREMPKLLWD</sequence>
<protein>
    <submittedName>
        <fullName evidence="2">XRE family transcriptional regulator</fullName>
    </submittedName>
</protein>
<dbReference type="AlphaFoldDB" id="A0A101JFR9"/>
<dbReference type="InterPro" id="IPR001387">
    <property type="entry name" value="Cro/C1-type_HTH"/>
</dbReference>
<evidence type="ECO:0000259" key="1">
    <source>
        <dbReference type="PROSITE" id="PS50943"/>
    </source>
</evidence>
<dbReference type="EMBL" id="LMBR01000158">
    <property type="protein sequence ID" value="KUL25949.1"/>
    <property type="molecule type" value="Genomic_DNA"/>
</dbReference>
<evidence type="ECO:0000313" key="3">
    <source>
        <dbReference type="Proteomes" id="UP000053937"/>
    </source>
</evidence>
<proteinExistence type="predicted"/>
<dbReference type="Pfam" id="PF01381">
    <property type="entry name" value="HTH_3"/>
    <property type="match status" value="1"/>
</dbReference>
<evidence type="ECO:0000313" key="2">
    <source>
        <dbReference type="EMBL" id="KUL25949.1"/>
    </source>
</evidence>
<dbReference type="OrthoDB" id="9785949at2"/>
<dbReference type="SMART" id="SM00530">
    <property type="entry name" value="HTH_XRE"/>
    <property type="match status" value="1"/>
</dbReference>
<gene>
    <name evidence="2" type="ORF">ASB62_06475</name>
</gene>